<protein>
    <recommendedName>
        <fullName evidence="1">GGDEF domain-containing protein</fullName>
    </recommendedName>
</protein>
<evidence type="ECO:0000313" key="2">
    <source>
        <dbReference type="EMBL" id="MFC6660012.1"/>
    </source>
</evidence>
<dbReference type="Proteomes" id="UP001596317">
    <property type="component" value="Unassembled WGS sequence"/>
</dbReference>
<proteinExistence type="predicted"/>
<feature type="domain" description="GGDEF" evidence="1">
    <location>
        <begin position="1"/>
        <end position="25"/>
    </location>
</feature>
<accession>A0ABW1ZIB2</accession>
<sequence>MLRAADEQLYRAKAAGRNCVAAATRVVRGLHPARAMTRTSAPRH</sequence>
<dbReference type="EMBL" id="JBHSWB010000001">
    <property type="protein sequence ID" value="MFC6660012.1"/>
    <property type="molecule type" value="Genomic_DNA"/>
</dbReference>
<name>A0ABW1ZIB2_9DEIO</name>
<evidence type="ECO:0000259" key="1">
    <source>
        <dbReference type="PROSITE" id="PS50887"/>
    </source>
</evidence>
<keyword evidence="3" id="KW-1185">Reference proteome</keyword>
<comment type="caution">
    <text evidence="2">The sequence shown here is derived from an EMBL/GenBank/DDBJ whole genome shotgun (WGS) entry which is preliminary data.</text>
</comment>
<gene>
    <name evidence="2" type="ORF">ACFP90_06360</name>
</gene>
<dbReference type="PROSITE" id="PS50887">
    <property type="entry name" value="GGDEF"/>
    <property type="match status" value="1"/>
</dbReference>
<dbReference type="RefSeq" id="WP_380054805.1">
    <property type="nucleotide sequence ID" value="NZ_JBHSWB010000001.1"/>
</dbReference>
<reference evidence="3" key="1">
    <citation type="journal article" date="2019" name="Int. J. Syst. Evol. Microbiol.">
        <title>The Global Catalogue of Microorganisms (GCM) 10K type strain sequencing project: providing services to taxonomists for standard genome sequencing and annotation.</title>
        <authorList>
            <consortium name="The Broad Institute Genomics Platform"/>
            <consortium name="The Broad Institute Genome Sequencing Center for Infectious Disease"/>
            <person name="Wu L."/>
            <person name="Ma J."/>
        </authorList>
    </citation>
    <scope>NUCLEOTIDE SEQUENCE [LARGE SCALE GENOMIC DNA]</scope>
    <source>
        <strain evidence="3">CCUG 63830</strain>
    </source>
</reference>
<organism evidence="2 3">
    <name type="scientific">Deinococcus multiflagellatus</name>
    <dbReference type="NCBI Taxonomy" id="1656887"/>
    <lineage>
        <taxon>Bacteria</taxon>
        <taxon>Thermotogati</taxon>
        <taxon>Deinococcota</taxon>
        <taxon>Deinococci</taxon>
        <taxon>Deinococcales</taxon>
        <taxon>Deinococcaceae</taxon>
        <taxon>Deinococcus</taxon>
    </lineage>
</organism>
<evidence type="ECO:0000313" key="3">
    <source>
        <dbReference type="Proteomes" id="UP001596317"/>
    </source>
</evidence>
<dbReference type="InterPro" id="IPR000160">
    <property type="entry name" value="GGDEF_dom"/>
</dbReference>